<evidence type="ECO:0008006" key="3">
    <source>
        <dbReference type="Google" id="ProtNLM"/>
    </source>
</evidence>
<dbReference type="Proteomes" id="UP001055117">
    <property type="component" value="Unassembled WGS sequence"/>
</dbReference>
<evidence type="ECO:0000313" key="1">
    <source>
        <dbReference type="EMBL" id="GJD44455.1"/>
    </source>
</evidence>
<keyword evidence="2" id="KW-1185">Reference proteome</keyword>
<protein>
    <recommendedName>
        <fullName evidence="3">DUF1190 domain-containing protein</fullName>
    </recommendedName>
</protein>
<sequence>MSSPIERSSKRSTTVALVLVAGAGATAFALGRCDPSQREEDVLVYRDPDACIRGGLRTENDCRSAYATALAAYPEGAPRYPSRVDCEGHHGAGHCVDGTAVAASAAGSFVPILAGYAVGRLAEQALAPQPLYDHRPDQAGIASSGAGGGGYCTSWGGRVVTGSGGASSSARVSSPAVRPAAFGGFGATGRSFAAHGTAGHGGGG</sequence>
<dbReference type="RefSeq" id="WP_147751381.1">
    <property type="nucleotide sequence ID" value="NZ_BPQG01000033.1"/>
</dbReference>
<accession>A0ABQ4QHZ3</accession>
<dbReference type="EMBL" id="BPQG01000033">
    <property type="protein sequence ID" value="GJD44455.1"/>
    <property type="molecule type" value="Genomic_DNA"/>
</dbReference>
<comment type="caution">
    <text evidence="1">The sequence shown here is derived from an EMBL/GenBank/DDBJ whole genome shotgun (WGS) entry which is preliminary data.</text>
</comment>
<proteinExistence type="predicted"/>
<dbReference type="Pfam" id="PF06693">
    <property type="entry name" value="DUF1190"/>
    <property type="match status" value="1"/>
</dbReference>
<dbReference type="InterPro" id="IPR009576">
    <property type="entry name" value="Biofilm_formation_YgiB"/>
</dbReference>
<reference evidence="1 2" key="1">
    <citation type="journal article" date="2021" name="Front. Microbiol.">
        <title>Comprehensive Comparative Genomics and Phenotyping of Methylobacterium Species.</title>
        <authorList>
            <person name="Alessa O."/>
            <person name="Ogura Y."/>
            <person name="Fujitani Y."/>
            <person name="Takami H."/>
            <person name="Hayashi T."/>
            <person name="Sahin N."/>
            <person name="Tani A."/>
        </authorList>
    </citation>
    <scope>NUCLEOTIDE SEQUENCE [LARGE SCALE GENOMIC DNA]</scope>
    <source>
        <strain evidence="1 2">DSM 23679</strain>
    </source>
</reference>
<name>A0ABQ4QHZ3_9HYPH</name>
<gene>
    <name evidence="1" type="ORF">AFCDBAGC_2322</name>
</gene>
<evidence type="ECO:0000313" key="2">
    <source>
        <dbReference type="Proteomes" id="UP001055117"/>
    </source>
</evidence>
<organism evidence="1 2">
    <name type="scientific">Methylobacterium cerastii</name>
    <dbReference type="NCBI Taxonomy" id="932741"/>
    <lineage>
        <taxon>Bacteria</taxon>
        <taxon>Pseudomonadati</taxon>
        <taxon>Pseudomonadota</taxon>
        <taxon>Alphaproteobacteria</taxon>
        <taxon>Hyphomicrobiales</taxon>
        <taxon>Methylobacteriaceae</taxon>
        <taxon>Methylobacterium</taxon>
    </lineage>
</organism>